<dbReference type="GO" id="GO:0005634">
    <property type="term" value="C:nucleus"/>
    <property type="evidence" value="ECO:0007669"/>
    <property type="project" value="TreeGrafter"/>
</dbReference>
<proteinExistence type="predicted"/>
<keyword evidence="1" id="KW-0862">Zinc</keyword>
<feature type="region of interest" description="Disordered" evidence="2">
    <location>
        <begin position="1"/>
        <end position="30"/>
    </location>
</feature>
<keyword evidence="5" id="KW-1185">Reference proteome</keyword>
<dbReference type="PROSITE" id="PS50157">
    <property type="entry name" value="ZINC_FINGER_C2H2_2"/>
    <property type="match status" value="1"/>
</dbReference>
<dbReference type="PANTHER" id="PTHR46353">
    <property type="entry name" value="ZINC FINGER PROTEIN 5"/>
    <property type="match status" value="1"/>
</dbReference>
<evidence type="ECO:0000313" key="4">
    <source>
        <dbReference type="EMBL" id="KAG6537701.1"/>
    </source>
</evidence>
<dbReference type="AlphaFoldDB" id="A0A8J5HWU3"/>
<sequence length="390" mass="41401">MLATKAQESQPVYKESRAMHNTKLNKTHGSFNECRDPLRVTPHCALSQPPALRPSSTSASSLLYFFPPIKIRSYCMARVVECRAKASPSSASGLRLFGFHVSDNNAAAGDAGGGGRRFECQYCCREFANSQALGGHQNAHKKERQQLRRRTLLHRPPPTLGNLALCPRSDPLAAANWVVGYAPPPYYNCMGAPAFRGGRAPLIRWCIDEDHTVARGAVVGEDSAQDIMGLDLQLSLAPADTEGGPDPPTSRLPLGSAVGKSILFLGSRRGWAFRMSRIPIGDAAEASKRPEPSATQEEGLAPIGVTLPGHAPSRIGTMASPCLTFSSPPGTRRRCGGSETSTIGVLGEPPGAGGVRHPTIKTTSVPAGGVFYPPVGGRAPVHEITARSAR</sequence>
<dbReference type="InterPro" id="IPR036236">
    <property type="entry name" value="Znf_C2H2_sf"/>
</dbReference>
<dbReference type="PROSITE" id="PS00028">
    <property type="entry name" value="ZINC_FINGER_C2H2_1"/>
    <property type="match status" value="1"/>
</dbReference>
<feature type="region of interest" description="Disordered" evidence="2">
    <location>
        <begin position="326"/>
        <end position="359"/>
    </location>
</feature>
<dbReference type="GO" id="GO:0009740">
    <property type="term" value="P:gibberellic acid mediated signaling pathway"/>
    <property type="evidence" value="ECO:0007669"/>
    <property type="project" value="TreeGrafter"/>
</dbReference>
<dbReference type="GO" id="GO:0000976">
    <property type="term" value="F:transcription cis-regulatory region binding"/>
    <property type="evidence" value="ECO:0007669"/>
    <property type="project" value="TreeGrafter"/>
</dbReference>
<dbReference type="InterPro" id="IPR044299">
    <property type="entry name" value="GIS3/ZFP5/ZFP6"/>
</dbReference>
<comment type="caution">
    <text evidence="4">The sequence shown here is derived from an EMBL/GenBank/DDBJ whole genome shotgun (WGS) entry which is preliminary data.</text>
</comment>
<evidence type="ECO:0000256" key="1">
    <source>
        <dbReference type="PROSITE-ProRule" id="PRU00042"/>
    </source>
</evidence>
<gene>
    <name evidence="4" type="ORF">ZIOFF_002796</name>
</gene>
<dbReference type="GO" id="GO:0003700">
    <property type="term" value="F:DNA-binding transcription factor activity"/>
    <property type="evidence" value="ECO:0007669"/>
    <property type="project" value="TreeGrafter"/>
</dbReference>
<dbReference type="InterPro" id="IPR013087">
    <property type="entry name" value="Znf_C2H2_type"/>
</dbReference>
<dbReference type="GO" id="GO:0009736">
    <property type="term" value="P:cytokinin-activated signaling pathway"/>
    <property type="evidence" value="ECO:0007669"/>
    <property type="project" value="TreeGrafter"/>
</dbReference>
<evidence type="ECO:0000313" key="5">
    <source>
        <dbReference type="Proteomes" id="UP000734854"/>
    </source>
</evidence>
<name>A0A8J5HWU3_ZINOF</name>
<dbReference type="GO" id="GO:0008270">
    <property type="term" value="F:zinc ion binding"/>
    <property type="evidence" value="ECO:0007669"/>
    <property type="project" value="UniProtKB-KW"/>
</dbReference>
<feature type="domain" description="C2H2-type" evidence="3">
    <location>
        <begin position="118"/>
        <end position="145"/>
    </location>
</feature>
<accession>A0A8J5HWU3</accession>
<feature type="compositionally biased region" description="Polar residues" evidence="2">
    <location>
        <begin position="1"/>
        <end position="10"/>
    </location>
</feature>
<protein>
    <recommendedName>
        <fullName evidence="3">C2H2-type domain-containing protein</fullName>
    </recommendedName>
</protein>
<dbReference type="SUPFAM" id="SSF57667">
    <property type="entry name" value="beta-beta-alpha zinc fingers"/>
    <property type="match status" value="1"/>
</dbReference>
<dbReference type="GO" id="GO:0010090">
    <property type="term" value="P:trichome morphogenesis"/>
    <property type="evidence" value="ECO:0007669"/>
    <property type="project" value="InterPro"/>
</dbReference>
<keyword evidence="1" id="KW-0863">Zinc-finger</keyword>
<organism evidence="4 5">
    <name type="scientific">Zingiber officinale</name>
    <name type="common">Ginger</name>
    <name type="synonym">Amomum zingiber</name>
    <dbReference type="NCBI Taxonomy" id="94328"/>
    <lineage>
        <taxon>Eukaryota</taxon>
        <taxon>Viridiplantae</taxon>
        <taxon>Streptophyta</taxon>
        <taxon>Embryophyta</taxon>
        <taxon>Tracheophyta</taxon>
        <taxon>Spermatophyta</taxon>
        <taxon>Magnoliopsida</taxon>
        <taxon>Liliopsida</taxon>
        <taxon>Zingiberales</taxon>
        <taxon>Zingiberaceae</taxon>
        <taxon>Zingiber</taxon>
    </lineage>
</organism>
<dbReference type="PANTHER" id="PTHR46353:SF23">
    <property type="entry name" value="C2H2 ZINC FINGER-CONTAINING PROTEIN-RELATED"/>
    <property type="match status" value="1"/>
</dbReference>
<evidence type="ECO:0000259" key="3">
    <source>
        <dbReference type="PROSITE" id="PS50157"/>
    </source>
</evidence>
<evidence type="ECO:0000256" key="2">
    <source>
        <dbReference type="SAM" id="MobiDB-lite"/>
    </source>
</evidence>
<reference evidence="4 5" key="1">
    <citation type="submission" date="2020-08" db="EMBL/GenBank/DDBJ databases">
        <title>Plant Genome Project.</title>
        <authorList>
            <person name="Zhang R.-G."/>
        </authorList>
    </citation>
    <scope>NUCLEOTIDE SEQUENCE [LARGE SCALE GENOMIC DNA]</scope>
    <source>
        <tissue evidence="4">Rhizome</tissue>
    </source>
</reference>
<dbReference type="Gene3D" id="3.30.160.60">
    <property type="entry name" value="Classic Zinc Finger"/>
    <property type="match status" value="1"/>
</dbReference>
<dbReference type="EMBL" id="JACMSC010000001">
    <property type="protein sequence ID" value="KAG6537701.1"/>
    <property type="molecule type" value="Genomic_DNA"/>
</dbReference>
<keyword evidence="1" id="KW-0479">Metal-binding</keyword>
<dbReference type="Proteomes" id="UP000734854">
    <property type="component" value="Unassembled WGS sequence"/>
</dbReference>